<dbReference type="eggNOG" id="COG1653">
    <property type="taxonomic scope" value="Bacteria"/>
</dbReference>
<evidence type="ECO:0000256" key="6">
    <source>
        <dbReference type="SAM" id="SignalP"/>
    </source>
</evidence>
<evidence type="ECO:0000256" key="5">
    <source>
        <dbReference type="ARBA" id="ARBA00022764"/>
    </source>
</evidence>
<keyword evidence="8" id="KW-1185">Reference proteome</keyword>
<evidence type="ECO:0000313" key="8">
    <source>
        <dbReference type="Proteomes" id="UP000008850"/>
    </source>
</evidence>
<evidence type="ECO:0000256" key="1">
    <source>
        <dbReference type="ARBA" id="ARBA00004418"/>
    </source>
</evidence>
<dbReference type="Proteomes" id="UP000008850">
    <property type="component" value="Chromosome"/>
</dbReference>
<gene>
    <name evidence="7" type="ordered locus">KKY_1261</name>
</gene>
<reference evidence="7 8" key="1">
    <citation type="journal article" date="2012" name="J. Bacteriol.">
        <title>Complete genome sequence of Pelagibacterium halotolerans B2T.</title>
        <authorList>
            <person name="Huo Y.Y."/>
            <person name="Cheng H."/>
            <person name="Han X.F."/>
            <person name="Jiang X.W."/>
            <person name="Sun C."/>
            <person name="Zhang X.Q."/>
            <person name="Zhu X.F."/>
            <person name="Liu Y.F."/>
            <person name="Li P.F."/>
            <person name="Ni P.X."/>
            <person name="Wu M."/>
        </authorList>
    </citation>
    <scope>NUCLEOTIDE SEQUENCE [LARGE SCALE GENOMIC DNA]</scope>
    <source>
        <strain evidence="8">DSM 22347 / JCM 15775 / CGMCC 1.7692 / B2</strain>
    </source>
</reference>
<keyword evidence="3" id="KW-0813">Transport</keyword>
<dbReference type="InterPro" id="IPR006059">
    <property type="entry name" value="SBP"/>
</dbReference>
<dbReference type="GO" id="GO:0042597">
    <property type="term" value="C:periplasmic space"/>
    <property type="evidence" value="ECO:0007669"/>
    <property type="project" value="UniProtKB-SubCell"/>
</dbReference>
<dbReference type="EMBL" id="CP003075">
    <property type="protein sequence ID" value="AEQ51287.1"/>
    <property type="molecule type" value="Genomic_DNA"/>
</dbReference>
<keyword evidence="4 6" id="KW-0732">Signal</keyword>
<feature type="signal peptide" evidence="6">
    <location>
        <begin position="1"/>
        <end position="23"/>
    </location>
</feature>
<evidence type="ECO:0000256" key="2">
    <source>
        <dbReference type="ARBA" id="ARBA00008520"/>
    </source>
</evidence>
<comment type="similarity">
    <text evidence="2">Belongs to the bacterial solute-binding protein 1 family.</text>
</comment>
<name>G4R7E9_PELHB</name>
<dbReference type="Pfam" id="PF01547">
    <property type="entry name" value="SBP_bac_1"/>
    <property type="match status" value="1"/>
</dbReference>
<dbReference type="GO" id="GO:0055085">
    <property type="term" value="P:transmembrane transport"/>
    <property type="evidence" value="ECO:0007669"/>
    <property type="project" value="InterPro"/>
</dbReference>
<dbReference type="Gene3D" id="3.40.190.10">
    <property type="entry name" value="Periplasmic binding protein-like II"/>
    <property type="match status" value="2"/>
</dbReference>
<sequence>MSIFTNSVTRATTCAGLSFLAAAAMGSTAFSQELRLLVPAGGTGDGLIELAEQYNDAQPDVRITAQRFPSGDPYSQAVVTQLQSGSGPDLIFTNGGWGALESILDLGSAGRLLDLSDTAIADVVPEAAQDTYWLDGELYGLPLSLLHVGMVYNANLLEEHDIELPADEAGFLEFCAETLDLGFSAASVSGPGPLYMIAAIANTRVYTDNPEWNAQREAGEVTFGESQGWRETFEYYQDMAEAGCFQPGFEAAGIPQLFAAMAGAQVLTGVGPATLMGAVMGMNPEIDLRMTTWVGGGENGRVAIADYNDSLSINAATEHEDAAVAFVEWVAEPAQQAVFAEVAGGTPLSVADTLEFGDRYADLVPYHEAGRVTGLPHTAWRNVEVRDAINAGANGLVTGQFTVDEVLAMLDEAWDD</sequence>
<keyword evidence="5" id="KW-0574">Periplasm</keyword>
<dbReference type="InterPro" id="IPR050490">
    <property type="entry name" value="Bact_solute-bd_prot1"/>
</dbReference>
<evidence type="ECO:0000256" key="3">
    <source>
        <dbReference type="ARBA" id="ARBA00022448"/>
    </source>
</evidence>
<dbReference type="HOGENOM" id="CLU_031285_12_3_5"/>
<dbReference type="InterPro" id="IPR006061">
    <property type="entry name" value="SBP_1_CS"/>
</dbReference>
<comment type="subcellular location">
    <subcellularLocation>
        <location evidence="1">Periplasm</location>
    </subcellularLocation>
</comment>
<protein>
    <submittedName>
        <fullName evidence="7">Sugar ABC transporter substrate-binding protein</fullName>
    </submittedName>
</protein>
<dbReference type="SUPFAM" id="SSF53850">
    <property type="entry name" value="Periplasmic binding protein-like II"/>
    <property type="match status" value="1"/>
</dbReference>
<dbReference type="PANTHER" id="PTHR43649">
    <property type="entry name" value="ARABINOSE-BINDING PROTEIN-RELATED"/>
    <property type="match status" value="1"/>
</dbReference>
<dbReference type="STRING" id="1082931.KKY_1261"/>
<feature type="chain" id="PRO_5003467510" evidence="6">
    <location>
        <begin position="24"/>
        <end position="416"/>
    </location>
</feature>
<evidence type="ECO:0000256" key="4">
    <source>
        <dbReference type="ARBA" id="ARBA00022729"/>
    </source>
</evidence>
<proteinExistence type="inferred from homology"/>
<dbReference type="RefSeq" id="WP_014130436.1">
    <property type="nucleotide sequence ID" value="NC_016078.1"/>
</dbReference>
<accession>G4R7E9</accession>
<dbReference type="AlphaFoldDB" id="G4R7E9"/>
<dbReference type="PROSITE" id="PS01037">
    <property type="entry name" value="SBP_BACTERIAL_1"/>
    <property type="match status" value="1"/>
</dbReference>
<dbReference type="KEGG" id="phl:KKY_1261"/>
<evidence type="ECO:0000313" key="7">
    <source>
        <dbReference type="EMBL" id="AEQ51287.1"/>
    </source>
</evidence>
<organism evidence="7 8">
    <name type="scientific">Pelagibacterium halotolerans (strain DSM 22347 / JCM 15775 / CGMCC 1.7692 / B2)</name>
    <dbReference type="NCBI Taxonomy" id="1082931"/>
    <lineage>
        <taxon>Bacteria</taxon>
        <taxon>Pseudomonadati</taxon>
        <taxon>Pseudomonadota</taxon>
        <taxon>Alphaproteobacteria</taxon>
        <taxon>Hyphomicrobiales</taxon>
        <taxon>Devosiaceae</taxon>
        <taxon>Pelagibacterium</taxon>
    </lineage>
</organism>